<feature type="transmembrane region" description="Helical" evidence="9">
    <location>
        <begin position="105"/>
        <end position="123"/>
    </location>
</feature>
<dbReference type="InterPro" id="IPR007217">
    <property type="entry name" value="Per1-like"/>
</dbReference>
<keyword evidence="11" id="KW-1185">Reference proteome</keyword>
<comment type="function">
    <text evidence="8">Involved in the fatty acid remodeling steps of GPI-anchor maturation where the unsaturated acyl chain at sn-2 of inositol phosphate is replaced by a saturated stearoyl chain. May catalyze the first step of the fatty acid remodeling, by removing the unsaturated acyl chain at sn-2 of inositol phosphate, generating a lyso-GPI intermediate. The fatty acid remodeling steps is critical for the integration of GPI-APs into lipid rafts.</text>
</comment>
<organism evidence="10 11">
    <name type="scientific">Equus asinus</name>
    <name type="common">Donkey</name>
    <name type="synonym">Equus africanus asinus</name>
    <dbReference type="NCBI Taxonomy" id="9793"/>
    <lineage>
        <taxon>Eukaryota</taxon>
        <taxon>Metazoa</taxon>
        <taxon>Chordata</taxon>
        <taxon>Craniata</taxon>
        <taxon>Vertebrata</taxon>
        <taxon>Euteleostomi</taxon>
        <taxon>Mammalia</taxon>
        <taxon>Eutheria</taxon>
        <taxon>Laurasiatheria</taxon>
        <taxon>Perissodactyla</taxon>
        <taxon>Equidae</taxon>
        <taxon>Equus</taxon>
    </lineage>
</organism>
<dbReference type="PANTHER" id="PTHR13148:SF0">
    <property type="entry name" value="POST-GPI ATTACHMENT TO PROTEINS FACTOR 3"/>
    <property type="match status" value="1"/>
</dbReference>
<dbReference type="GO" id="GO:0005789">
    <property type="term" value="C:endoplasmic reticulum membrane"/>
    <property type="evidence" value="ECO:0007669"/>
    <property type="project" value="Ensembl"/>
</dbReference>
<dbReference type="AlphaFoldDB" id="A0A9L0IRN5"/>
<keyword evidence="6 9" id="KW-1133">Transmembrane helix</keyword>
<evidence type="ECO:0000313" key="11">
    <source>
        <dbReference type="Proteomes" id="UP000694387"/>
    </source>
</evidence>
<reference evidence="10" key="3">
    <citation type="submission" date="2025-09" db="UniProtKB">
        <authorList>
            <consortium name="Ensembl"/>
        </authorList>
    </citation>
    <scope>IDENTIFICATION</scope>
</reference>
<evidence type="ECO:0000256" key="9">
    <source>
        <dbReference type="RuleBase" id="RU365066"/>
    </source>
</evidence>
<reference evidence="10 11" key="1">
    <citation type="journal article" date="2020" name="Nat. Commun.">
        <title>Donkey genomes provide new insights into domestication and selection for coat color.</title>
        <authorList>
            <person name="Wang"/>
            <person name="C."/>
            <person name="Li"/>
            <person name="H."/>
            <person name="Guo"/>
            <person name="Y."/>
            <person name="Huang"/>
            <person name="J."/>
            <person name="Sun"/>
            <person name="Y."/>
            <person name="Min"/>
            <person name="J."/>
            <person name="Wang"/>
            <person name="J."/>
            <person name="Fang"/>
            <person name="X."/>
            <person name="Zhao"/>
            <person name="Z."/>
            <person name="Wang"/>
            <person name="S."/>
            <person name="Zhang"/>
            <person name="Y."/>
            <person name="Liu"/>
            <person name="Q."/>
            <person name="Jiang"/>
            <person name="Q."/>
            <person name="Wang"/>
            <person name="X."/>
            <person name="Guo"/>
            <person name="Y."/>
            <person name="Yang"/>
            <person name="C."/>
            <person name="Wang"/>
            <person name="Y."/>
            <person name="Tian"/>
            <person name="F."/>
            <person name="Zhuang"/>
            <person name="G."/>
            <person name="Fan"/>
            <person name="Y."/>
            <person name="Gao"/>
            <person name="Q."/>
            <person name="Li"/>
            <person name="Y."/>
            <person name="Ju"/>
            <person name="Z."/>
            <person name="Li"/>
            <person name="J."/>
            <person name="Li"/>
            <person name="R."/>
            <person name="Hou"/>
            <person name="M."/>
            <person name="Yang"/>
            <person name="G."/>
            <person name="Liu"/>
            <person name="G."/>
            <person name="Liu"/>
            <person name="W."/>
            <person name="Guo"/>
            <person name="J."/>
            <person name="Pan"/>
            <person name="S."/>
            <person name="Fan"/>
            <person name="G."/>
            <person name="Zhang"/>
            <person name="W."/>
            <person name="Zhang"/>
            <person name="R."/>
            <person name="Yu"/>
            <person name="J."/>
            <person name="Zhang"/>
            <person name="X."/>
            <person name="Yin"/>
            <person name="Q."/>
            <person name="Ji"/>
            <person name="C."/>
            <person name="Jin"/>
            <person name="Y."/>
            <person name="Yue"/>
            <person name="G."/>
            <person name="Liu"/>
            <person name="M."/>
            <person name="Xu"/>
            <person name="J."/>
            <person name="Liu"/>
            <person name="S."/>
            <person name="Jordana"/>
            <person name="J."/>
            <person name="Noce"/>
            <person name="A."/>
            <person name="Amills"/>
            <person name="M."/>
            <person name="Wu"/>
            <person name="D.D."/>
            <person name="Li"/>
            <person name="S."/>
            <person name="Zhou"/>
            <person name="X. and Zhong"/>
            <person name="J."/>
        </authorList>
    </citation>
    <scope>NUCLEOTIDE SEQUENCE [LARGE SCALE GENOMIC DNA]</scope>
</reference>
<evidence type="ECO:0000313" key="10">
    <source>
        <dbReference type="Ensembl" id="ENSEASP00005043626.1"/>
    </source>
</evidence>
<evidence type="ECO:0000256" key="3">
    <source>
        <dbReference type="ARBA" id="ARBA00022502"/>
    </source>
</evidence>
<keyword evidence="7 9" id="KW-0472">Membrane</keyword>
<keyword evidence="4 9" id="KW-0812">Transmembrane</keyword>
<sequence>MAGRTAGLMLLAGAAALASGSQGDREPVYRDCVLQCEERNCSGGALKHFRSRQPIYMSLAGWTCRDDCKYECMWVTVGLYLQEGHKVPQFHGKWPFSRFLFFQEPASAVASFLNGLASLVMLCRYRTSVPASSPMYPTCVAFAWVSLNAWFWSTVFHTRDTDLTEKMDYFCASTVILHSIYLCCVRTVGLQHPAVASAFRALLLLMLTAHISYLSLIHFDYGYNLAANVAIGLVNVVWWLAWCLRNQQRLPHVRKCMVVVLLLQGLSLLELLDFPPLFWVLDAHAIWHISTIPVHVLFFRWVLLSAQASPSLCSSFLLLRRDWGLWGPIRPLPACLHSPHPAPREPLRAVPQGAPPSAHSFLEDDSLYLLKESEAKFKLD</sequence>
<dbReference type="GO" id="GO:0016788">
    <property type="term" value="F:hydrolase activity, acting on ester bonds"/>
    <property type="evidence" value="ECO:0007669"/>
    <property type="project" value="Ensembl"/>
</dbReference>
<dbReference type="Ensembl" id="ENSEAST00005043303.1">
    <property type="protein sequence ID" value="ENSEASP00005043626.1"/>
    <property type="gene ID" value="ENSEASG00005002180.2"/>
</dbReference>
<feature type="transmembrane region" description="Helical" evidence="9">
    <location>
        <begin position="256"/>
        <end position="278"/>
    </location>
</feature>
<protein>
    <recommendedName>
        <fullName evidence="9">Post-GPI attachment to proteins factor 3</fullName>
    </recommendedName>
</protein>
<reference evidence="10" key="2">
    <citation type="submission" date="2025-08" db="UniProtKB">
        <authorList>
            <consortium name="Ensembl"/>
        </authorList>
    </citation>
    <scope>IDENTIFICATION</scope>
</reference>
<evidence type="ECO:0000256" key="7">
    <source>
        <dbReference type="ARBA" id="ARBA00023136"/>
    </source>
</evidence>
<keyword evidence="3 9" id="KW-0337">GPI-anchor biosynthesis</keyword>
<evidence type="ECO:0000256" key="8">
    <source>
        <dbReference type="ARBA" id="ARBA00093305"/>
    </source>
</evidence>
<dbReference type="PANTHER" id="PTHR13148">
    <property type="entry name" value="PER1-RELATED"/>
    <property type="match status" value="1"/>
</dbReference>
<evidence type="ECO:0000256" key="5">
    <source>
        <dbReference type="ARBA" id="ARBA00022729"/>
    </source>
</evidence>
<evidence type="ECO:0000256" key="4">
    <source>
        <dbReference type="ARBA" id="ARBA00022692"/>
    </source>
</evidence>
<dbReference type="Proteomes" id="UP000694387">
    <property type="component" value="Chromosome 13"/>
</dbReference>
<evidence type="ECO:0000256" key="6">
    <source>
        <dbReference type="ARBA" id="ARBA00022989"/>
    </source>
</evidence>
<feature type="transmembrane region" description="Helical" evidence="9">
    <location>
        <begin position="225"/>
        <end position="244"/>
    </location>
</feature>
<comment type="function">
    <text evidence="9">Involved in the lipid remodeling steps of GPI-anchor maturation.</text>
</comment>
<dbReference type="Pfam" id="PF04080">
    <property type="entry name" value="Per1"/>
    <property type="match status" value="1"/>
</dbReference>
<name>A0A9L0IRN5_EQUAS</name>
<comment type="similarity">
    <text evidence="2 9">Belongs to the PGAP3 family.</text>
</comment>
<keyword evidence="9" id="KW-0333">Golgi apparatus</keyword>
<comment type="subcellular location">
    <subcellularLocation>
        <location evidence="1">Endomembrane system</location>
        <topology evidence="1">Multi-pass membrane protein</topology>
    </subcellularLocation>
    <subcellularLocation>
        <location evidence="9">Golgi apparatus membrane</location>
        <topology evidence="9">Multi-pass membrane protein</topology>
    </subcellularLocation>
</comment>
<feature type="transmembrane region" description="Helical" evidence="9">
    <location>
        <begin position="135"/>
        <end position="155"/>
    </location>
</feature>
<accession>A0A9L0IRN5</accession>
<feature type="chain" id="PRO_5040542393" description="Post-GPI attachment to proteins factor 3" evidence="9">
    <location>
        <begin position="24"/>
        <end position="380"/>
    </location>
</feature>
<dbReference type="GeneTree" id="ENSGT00390000001304"/>
<gene>
    <name evidence="10" type="primary">PGAP3</name>
</gene>
<evidence type="ECO:0000256" key="2">
    <source>
        <dbReference type="ARBA" id="ARBA00006387"/>
    </source>
</evidence>
<keyword evidence="5 9" id="KW-0732">Signal</keyword>
<proteinExistence type="inferred from homology"/>
<dbReference type="GO" id="GO:0000139">
    <property type="term" value="C:Golgi membrane"/>
    <property type="evidence" value="ECO:0007669"/>
    <property type="project" value="UniProtKB-SubCell"/>
</dbReference>
<feature type="transmembrane region" description="Helical" evidence="9">
    <location>
        <begin position="201"/>
        <end position="219"/>
    </location>
</feature>
<feature type="transmembrane region" description="Helical" evidence="9">
    <location>
        <begin position="167"/>
        <end position="189"/>
    </location>
</feature>
<comment type="caution">
    <text evidence="9">Lacks conserved residue(s) required for the propagation of feature annotation.</text>
</comment>
<evidence type="ECO:0000256" key="1">
    <source>
        <dbReference type="ARBA" id="ARBA00004127"/>
    </source>
</evidence>
<dbReference type="GO" id="GO:0006506">
    <property type="term" value="P:GPI anchor biosynthetic process"/>
    <property type="evidence" value="ECO:0007669"/>
    <property type="project" value="UniProtKB-KW"/>
</dbReference>
<feature type="signal peptide" evidence="9">
    <location>
        <begin position="1"/>
        <end position="23"/>
    </location>
</feature>